<sequence length="604" mass="63838">MSAPTGAGRFTPGSGQGAIWVSEHGAHLMDYAAYHLESGRAPAAVMSALTVCQVEAAPEGVTPRGRLLALLRRDCRAVPTYREQYVPGSGPGMPEALLIERVWTIVDPLGTETLRLMYRHGLVVEDLSHVLAMPVEEVNRLATRTQDLIETLVSGLDSLAHGRRTCPELPPLVEALFPDEQGATEADGTARSTAERNAQPDADSGDVRAALLSHMITCSACTRPINIRYTVPQMISHPPVSPLAPEVRQLFLDSLRRATASPAASPAPPLPAPTPPPGALRKPRPRMTPYPPAAPGLSAKPAGGKPAVNPSNPSAPSNLPNLPPLPAPPRTRPIRPPSAPPVPGHDTPLYDALLTQAWAREVLAQSEEVTTMIPRQAAAPGPAVLPEQGTVPGPVVLPGQAAVEMRDDTHVPALRFHAEFDDHPERDGAGPGERLVEALAWAGARVKSTTIKIVIIVVAGAAGTLTGMNLLGPAIETEEPASSLQASTTQETQEIQDPWTADAPADPDGIATRLRIPAVVTLDEFGQGSIVLTLSGDPLTWRISAPGLAVTPSSGTLKQGRTEVVTLRAHRIRQWCGTPASVTTPLTVHGPDDSITTTVRWRTC</sequence>
<feature type="compositionally biased region" description="Low complexity" evidence="1">
    <location>
        <begin position="306"/>
        <end position="320"/>
    </location>
</feature>
<evidence type="ECO:0000256" key="1">
    <source>
        <dbReference type="SAM" id="MobiDB-lite"/>
    </source>
</evidence>
<feature type="compositionally biased region" description="Pro residues" evidence="1">
    <location>
        <begin position="321"/>
        <end position="343"/>
    </location>
</feature>
<feature type="compositionally biased region" description="Pro residues" evidence="1">
    <location>
        <begin position="265"/>
        <end position="278"/>
    </location>
</feature>
<accession>A0A239ILK5</accession>
<reference evidence="2 3" key="1">
    <citation type="submission" date="2017-06" db="EMBL/GenBank/DDBJ databases">
        <authorList>
            <person name="Kim H.J."/>
            <person name="Triplett B.A."/>
        </authorList>
    </citation>
    <scope>NUCLEOTIDE SEQUENCE [LARGE SCALE GENOMIC DNA]</scope>
    <source>
        <strain evidence="2 3">CGMCC 4.2132</strain>
    </source>
</reference>
<dbReference type="RefSeq" id="WP_089209036.1">
    <property type="nucleotide sequence ID" value="NZ_FZOD01000020.1"/>
</dbReference>
<gene>
    <name evidence="2" type="ORF">SAMN05216276_102022</name>
</gene>
<evidence type="ECO:0000313" key="3">
    <source>
        <dbReference type="Proteomes" id="UP000198282"/>
    </source>
</evidence>
<dbReference type="Proteomes" id="UP000198282">
    <property type="component" value="Unassembled WGS sequence"/>
</dbReference>
<name>A0A239ILK5_9ACTN</name>
<dbReference type="OrthoDB" id="3500506at2"/>
<evidence type="ECO:0000313" key="2">
    <source>
        <dbReference type="EMBL" id="SNS94646.1"/>
    </source>
</evidence>
<keyword evidence="3" id="KW-1185">Reference proteome</keyword>
<feature type="region of interest" description="Disordered" evidence="1">
    <location>
        <begin position="259"/>
        <end position="348"/>
    </location>
</feature>
<dbReference type="AlphaFoldDB" id="A0A239ILK5"/>
<protein>
    <submittedName>
        <fullName evidence="2">Uncharacterized protein</fullName>
    </submittedName>
</protein>
<feature type="region of interest" description="Disordered" evidence="1">
    <location>
        <begin position="183"/>
        <end position="204"/>
    </location>
</feature>
<dbReference type="EMBL" id="FZOD01000020">
    <property type="protein sequence ID" value="SNS94646.1"/>
    <property type="molecule type" value="Genomic_DNA"/>
</dbReference>
<organism evidence="2 3">
    <name type="scientific">Streptosporangium subroseum</name>
    <dbReference type="NCBI Taxonomy" id="106412"/>
    <lineage>
        <taxon>Bacteria</taxon>
        <taxon>Bacillati</taxon>
        <taxon>Actinomycetota</taxon>
        <taxon>Actinomycetes</taxon>
        <taxon>Streptosporangiales</taxon>
        <taxon>Streptosporangiaceae</taxon>
        <taxon>Streptosporangium</taxon>
    </lineage>
</organism>
<proteinExistence type="predicted"/>